<evidence type="ECO:0000313" key="3">
    <source>
        <dbReference type="EMBL" id="RZS70881.1"/>
    </source>
</evidence>
<protein>
    <submittedName>
        <fullName evidence="3">Putative PepSY-like beta-lactamase-inhibitor</fullName>
    </submittedName>
</protein>
<keyword evidence="1" id="KW-0732">Signal</keyword>
<evidence type="ECO:0000259" key="2">
    <source>
        <dbReference type="Pfam" id="PF11396"/>
    </source>
</evidence>
<proteinExistence type="predicted"/>
<dbReference type="Proteomes" id="UP000293874">
    <property type="component" value="Unassembled WGS sequence"/>
</dbReference>
<accession>A0A4V2F0P8</accession>
<feature type="chain" id="PRO_5020642664" evidence="1">
    <location>
        <begin position="18"/>
        <end position="150"/>
    </location>
</feature>
<evidence type="ECO:0000256" key="1">
    <source>
        <dbReference type="SAM" id="SignalP"/>
    </source>
</evidence>
<dbReference type="SUPFAM" id="SSF160574">
    <property type="entry name" value="BT0923-like"/>
    <property type="match status" value="1"/>
</dbReference>
<feature type="signal peptide" evidence="1">
    <location>
        <begin position="1"/>
        <end position="17"/>
    </location>
</feature>
<dbReference type="OrthoDB" id="668972at2"/>
<dbReference type="EMBL" id="SGXA01000002">
    <property type="protein sequence ID" value="RZS70881.1"/>
    <property type="molecule type" value="Genomic_DNA"/>
</dbReference>
<evidence type="ECO:0000313" key="4">
    <source>
        <dbReference type="Proteomes" id="UP000293874"/>
    </source>
</evidence>
<dbReference type="RefSeq" id="WP_130541431.1">
    <property type="nucleotide sequence ID" value="NZ_CP042431.1"/>
</dbReference>
<sequence length="150" mass="17201">MKKSIALFMTIALLVVAQNTLFAQLRKVPAAVTEAFKKKYPNAQDVEWKDKMTVFVAEFKESGTEYEARFTNKGEWKSTESEIGVTDIPGEVKEGFNKSKFTEWELDEAYKIQVPGDKVEYRLHIKKSDLQKKNLLFSSEGKLLKDNITL</sequence>
<comment type="caution">
    <text evidence="3">The sequence shown here is derived from an EMBL/GenBank/DDBJ whole genome shotgun (WGS) entry which is preliminary data.</text>
</comment>
<keyword evidence="4" id="KW-1185">Reference proteome</keyword>
<reference evidence="3 4" key="1">
    <citation type="submission" date="2019-02" db="EMBL/GenBank/DDBJ databases">
        <title>Genomic Encyclopedia of Type Strains, Phase IV (KMG-IV): sequencing the most valuable type-strain genomes for metagenomic binning, comparative biology and taxonomic classification.</title>
        <authorList>
            <person name="Goeker M."/>
        </authorList>
    </citation>
    <scope>NUCLEOTIDE SEQUENCE [LARGE SCALE GENOMIC DNA]</scope>
    <source>
        <strain evidence="3 4">DSM 18116</strain>
    </source>
</reference>
<organism evidence="3 4">
    <name type="scientific">Pseudobacter ginsenosidimutans</name>
    <dbReference type="NCBI Taxonomy" id="661488"/>
    <lineage>
        <taxon>Bacteria</taxon>
        <taxon>Pseudomonadati</taxon>
        <taxon>Bacteroidota</taxon>
        <taxon>Chitinophagia</taxon>
        <taxon>Chitinophagales</taxon>
        <taxon>Chitinophagaceae</taxon>
        <taxon>Pseudobacter</taxon>
    </lineage>
</organism>
<gene>
    <name evidence="3" type="ORF">EV199_2779</name>
</gene>
<dbReference type="Pfam" id="PF11396">
    <property type="entry name" value="PepSY_like"/>
    <property type="match status" value="2"/>
</dbReference>
<dbReference type="AlphaFoldDB" id="A0A4V2F0P8"/>
<feature type="domain" description="Putative beta-lactamase-inhibitor-like PepSY-like" evidence="2">
    <location>
        <begin position="57"/>
        <end position="145"/>
    </location>
</feature>
<feature type="domain" description="Putative beta-lactamase-inhibitor-like PepSY-like" evidence="2">
    <location>
        <begin position="27"/>
        <end position="47"/>
    </location>
</feature>
<name>A0A4V2F0P8_9BACT</name>
<dbReference type="Gene3D" id="3.10.450.360">
    <property type="match status" value="1"/>
</dbReference>
<dbReference type="InterPro" id="IPR021533">
    <property type="entry name" value="PepSY-like"/>
</dbReference>